<dbReference type="AlphaFoldDB" id="A0A672YHB8"/>
<dbReference type="InParanoid" id="A0A672YHB8"/>
<dbReference type="Gene3D" id="3.30.160.60">
    <property type="entry name" value="Classic Zinc Finger"/>
    <property type="match status" value="3"/>
</dbReference>
<evidence type="ECO:0000256" key="5">
    <source>
        <dbReference type="ARBA" id="ARBA00022833"/>
    </source>
</evidence>
<evidence type="ECO:0000256" key="8">
    <source>
        <dbReference type="PROSITE-ProRule" id="PRU00042"/>
    </source>
</evidence>
<feature type="domain" description="C2H2-type" evidence="10">
    <location>
        <begin position="325"/>
        <end position="352"/>
    </location>
</feature>
<name>A0A672YHB8_9TELE</name>
<dbReference type="FunFam" id="3.30.160.60:FF:000912">
    <property type="entry name" value="Zinc finger protein 660"/>
    <property type="match status" value="1"/>
</dbReference>
<dbReference type="GO" id="GO:0000122">
    <property type="term" value="P:negative regulation of transcription by RNA polymerase II"/>
    <property type="evidence" value="ECO:0007669"/>
    <property type="project" value="UniProtKB-ARBA"/>
</dbReference>
<evidence type="ECO:0000256" key="4">
    <source>
        <dbReference type="ARBA" id="ARBA00022771"/>
    </source>
</evidence>
<feature type="region of interest" description="Disordered" evidence="9">
    <location>
        <begin position="111"/>
        <end position="221"/>
    </location>
</feature>
<dbReference type="FunFam" id="3.30.160.60:FF:000065">
    <property type="entry name" value="B-cell CLL/lymphoma 6, member B"/>
    <property type="match status" value="1"/>
</dbReference>
<evidence type="ECO:0000256" key="1">
    <source>
        <dbReference type="ARBA" id="ARBA00004123"/>
    </source>
</evidence>
<keyword evidence="7" id="KW-0539">Nucleus</keyword>
<dbReference type="GO" id="GO:0045595">
    <property type="term" value="P:regulation of cell differentiation"/>
    <property type="evidence" value="ECO:0007669"/>
    <property type="project" value="UniProtKB-ARBA"/>
</dbReference>
<reference evidence="11" key="2">
    <citation type="submission" date="2025-08" db="UniProtKB">
        <authorList>
            <consortium name="Ensembl"/>
        </authorList>
    </citation>
    <scope>IDENTIFICATION</scope>
</reference>
<organism evidence="11 12">
    <name type="scientific">Sphaeramia orbicularis</name>
    <name type="common">orbiculate cardinalfish</name>
    <dbReference type="NCBI Taxonomy" id="375764"/>
    <lineage>
        <taxon>Eukaryota</taxon>
        <taxon>Metazoa</taxon>
        <taxon>Chordata</taxon>
        <taxon>Craniata</taxon>
        <taxon>Vertebrata</taxon>
        <taxon>Euteleostomi</taxon>
        <taxon>Actinopterygii</taxon>
        <taxon>Neopterygii</taxon>
        <taxon>Teleostei</taxon>
        <taxon>Neoteleostei</taxon>
        <taxon>Acanthomorphata</taxon>
        <taxon>Gobiaria</taxon>
        <taxon>Kurtiformes</taxon>
        <taxon>Apogonoidei</taxon>
        <taxon>Apogonidae</taxon>
        <taxon>Apogoninae</taxon>
        <taxon>Sphaeramia</taxon>
    </lineage>
</organism>
<evidence type="ECO:0000259" key="10">
    <source>
        <dbReference type="PROSITE" id="PS50157"/>
    </source>
</evidence>
<keyword evidence="6" id="KW-0238">DNA-binding</keyword>
<dbReference type="Proteomes" id="UP000472271">
    <property type="component" value="Chromosome 11"/>
</dbReference>
<dbReference type="InterPro" id="IPR050589">
    <property type="entry name" value="Ikaros_C2H2-ZF"/>
</dbReference>
<dbReference type="PANTHER" id="PTHR24404:SF114">
    <property type="entry name" value="KLUMPFUSS, ISOFORM B-RELATED"/>
    <property type="match status" value="1"/>
</dbReference>
<evidence type="ECO:0000313" key="12">
    <source>
        <dbReference type="Proteomes" id="UP000472271"/>
    </source>
</evidence>
<dbReference type="PROSITE" id="PS00028">
    <property type="entry name" value="ZINC_FINGER_C2H2_1"/>
    <property type="match status" value="3"/>
</dbReference>
<dbReference type="GO" id="GO:0008270">
    <property type="term" value="F:zinc ion binding"/>
    <property type="evidence" value="ECO:0007669"/>
    <property type="project" value="UniProtKB-KW"/>
</dbReference>
<dbReference type="PROSITE" id="PS50157">
    <property type="entry name" value="ZINC_FINGER_C2H2_2"/>
    <property type="match status" value="3"/>
</dbReference>
<evidence type="ECO:0000313" key="11">
    <source>
        <dbReference type="Ensembl" id="ENSSORP00005003996.1"/>
    </source>
</evidence>
<dbReference type="GO" id="GO:0005634">
    <property type="term" value="C:nucleus"/>
    <property type="evidence" value="ECO:0007669"/>
    <property type="project" value="UniProtKB-SubCell"/>
</dbReference>
<keyword evidence="5" id="KW-0862">Zinc</keyword>
<comment type="subcellular location">
    <subcellularLocation>
        <location evidence="1">Nucleus</location>
    </subcellularLocation>
</comment>
<dbReference type="SMART" id="SM00355">
    <property type="entry name" value="ZnF_C2H2"/>
    <property type="match status" value="3"/>
</dbReference>
<evidence type="ECO:0000256" key="7">
    <source>
        <dbReference type="ARBA" id="ARBA00023242"/>
    </source>
</evidence>
<keyword evidence="2" id="KW-0479">Metal-binding</keyword>
<feature type="domain" description="C2H2-type" evidence="10">
    <location>
        <begin position="353"/>
        <end position="378"/>
    </location>
</feature>
<dbReference type="PANTHER" id="PTHR24404">
    <property type="entry name" value="ZINC FINGER PROTEIN"/>
    <property type="match status" value="1"/>
</dbReference>
<evidence type="ECO:0000256" key="3">
    <source>
        <dbReference type="ARBA" id="ARBA00022737"/>
    </source>
</evidence>
<feature type="compositionally biased region" description="Polar residues" evidence="9">
    <location>
        <begin position="197"/>
        <end position="208"/>
    </location>
</feature>
<keyword evidence="12" id="KW-1185">Reference proteome</keyword>
<reference evidence="11" key="3">
    <citation type="submission" date="2025-09" db="UniProtKB">
        <authorList>
            <consortium name="Ensembl"/>
        </authorList>
    </citation>
    <scope>IDENTIFICATION</scope>
</reference>
<dbReference type="Pfam" id="PF00096">
    <property type="entry name" value="zf-C2H2"/>
    <property type="match status" value="2"/>
</dbReference>
<accession>A0A672YHB8</accession>
<evidence type="ECO:0000256" key="6">
    <source>
        <dbReference type="ARBA" id="ARBA00023125"/>
    </source>
</evidence>
<protein>
    <recommendedName>
        <fullName evidence="10">C2H2-type domain-containing protein</fullName>
    </recommendedName>
</protein>
<proteinExistence type="predicted"/>
<dbReference type="InterPro" id="IPR013087">
    <property type="entry name" value="Znf_C2H2_type"/>
</dbReference>
<evidence type="ECO:0000256" key="9">
    <source>
        <dbReference type="SAM" id="MobiDB-lite"/>
    </source>
</evidence>
<feature type="domain" description="C2H2-type" evidence="10">
    <location>
        <begin position="297"/>
        <end position="324"/>
    </location>
</feature>
<dbReference type="FunFam" id="3.30.160.60:FF:000624">
    <property type="entry name" value="zinc finger protein 697"/>
    <property type="match status" value="1"/>
</dbReference>
<dbReference type="Ensembl" id="ENSSORT00005004113.1">
    <property type="protein sequence ID" value="ENSSORP00005003996.1"/>
    <property type="gene ID" value="ENSSORG00005002437.1"/>
</dbReference>
<reference evidence="11" key="1">
    <citation type="submission" date="2019-06" db="EMBL/GenBank/DDBJ databases">
        <authorList>
            <consortium name="Wellcome Sanger Institute Data Sharing"/>
        </authorList>
    </citation>
    <scope>NUCLEOTIDE SEQUENCE [LARGE SCALE GENOMIC DNA]</scope>
</reference>
<dbReference type="GO" id="GO:0000978">
    <property type="term" value="F:RNA polymerase II cis-regulatory region sequence-specific DNA binding"/>
    <property type="evidence" value="ECO:0007669"/>
    <property type="project" value="TreeGrafter"/>
</dbReference>
<dbReference type="SUPFAM" id="SSF57667">
    <property type="entry name" value="beta-beta-alpha zinc fingers"/>
    <property type="match status" value="2"/>
</dbReference>
<feature type="compositionally biased region" description="Basic and acidic residues" evidence="9">
    <location>
        <begin position="182"/>
        <end position="195"/>
    </location>
</feature>
<dbReference type="GO" id="GO:0003700">
    <property type="term" value="F:DNA-binding transcription factor activity"/>
    <property type="evidence" value="ECO:0007669"/>
    <property type="project" value="TreeGrafter"/>
</dbReference>
<keyword evidence="3" id="KW-0677">Repeat</keyword>
<dbReference type="InterPro" id="IPR036236">
    <property type="entry name" value="Znf_C2H2_sf"/>
</dbReference>
<sequence length="378" mass="44276">MSQKVQILRSLVEQRLTAAAEEIFGLFERTIAEYEEELCRTKEENQRQRQTLDSFWNPRVLFHETDVQQHLVVQEEVPPEQQEWNPIVDQEEPEPEPPHIKEEQEELWTSQEVNITKFPSTPVPVKSEDDEEKVKSSQLNQTPTEENKLDCGGSEPYSSFHPHRHLQRKTDEQNVDWEETEDSGKDQTLNHKPESKLPTNSSTEQMETQADGDDGGGSEPDIILVHMESVKRRTIDHKSLLEEHMDTHTGQKLVGSSECEATFFQKTNTTQETNSPRDMMMNNDLSLTDVGCKRKLYHCPVCSKTLYWKSSLKTHMMSHTGEKPFTCSLCHKSFRDRRNFRRHMRIHTGERPFSCVICQKRFKQKQYVQIHMKIHMRK</sequence>
<keyword evidence="4 8" id="KW-0863">Zinc-finger</keyword>
<evidence type="ECO:0000256" key="2">
    <source>
        <dbReference type="ARBA" id="ARBA00022723"/>
    </source>
</evidence>